<organism evidence="2">
    <name type="scientific">Mycoplasma feriruminatoris</name>
    <dbReference type="NCBI Taxonomy" id="1179777"/>
    <lineage>
        <taxon>Bacteria</taxon>
        <taxon>Bacillati</taxon>
        <taxon>Mycoplasmatota</taxon>
        <taxon>Mollicutes</taxon>
        <taxon>Mycoplasmataceae</taxon>
        <taxon>Mycoplasma</taxon>
    </lineage>
</organism>
<dbReference type="EMBL" id="LR739237">
    <property type="protein sequence ID" value="VZS00318.1"/>
    <property type="molecule type" value="Genomic_DNA"/>
</dbReference>
<dbReference type="PROSITE" id="PS51257">
    <property type="entry name" value="PROKAR_LIPOPROTEIN"/>
    <property type="match status" value="1"/>
</dbReference>
<gene>
    <name evidence="2" type="ORF">MF5582_00536</name>
</gene>
<reference evidence="2" key="1">
    <citation type="submission" date="2019-11" db="EMBL/GenBank/DDBJ databases">
        <authorList>
            <person name="Falquet L."/>
            <person name="Falquet L."/>
        </authorList>
    </citation>
    <scope>NUCLEOTIDE SEQUENCE</scope>
    <source>
        <strain evidence="2">14/OD_0492</strain>
    </source>
</reference>
<evidence type="ECO:0008006" key="3">
    <source>
        <dbReference type="Google" id="ProtNLM"/>
    </source>
</evidence>
<sequence length="44" mass="4982">MKKFLTILSFLTTLSSSLVVAACKTDNVDKEIKTKKIRINKIKI</sequence>
<evidence type="ECO:0000313" key="2">
    <source>
        <dbReference type="EMBL" id="VZS00318.1"/>
    </source>
</evidence>
<proteinExistence type="predicted"/>
<keyword evidence="1" id="KW-0732">Signal</keyword>
<feature type="signal peptide" evidence="1">
    <location>
        <begin position="1"/>
        <end position="21"/>
    </location>
</feature>
<protein>
    <recommendedName>
        <fullName evidence="3">Lipoprotein</fullName>
    </recommendedName>
</protein>
<accession>A0A654INP6</accession>
<dbReference type="AlphaFoldDB" id="A0A654INP6"/>
<evidence type="ECO:0000256" key="1">
    <source>
        <dbReference type="SAM" id="SignalP"/>
    </source>
</evidence>
<feature type="chain" id="PRO_5024787596" description="Lipoprotein" evidence="1">
    <location>
        <begin position="22"/>
        <end position="44"/>
    </location>
</feature>
<name>A0A654INP6_9MOLU</name>